<gene>
    <name evidence="2" type="ORF">G4V63_22610</name>
</gene>
<organism evidence="2 3">
    <name type="scientific">Candidatus Afipia apatlaquensis</name>
    <dbReference type="NCBI Taxonomy" id="2712852"/>
    <lineage>
        <taxon>Bacteria</taxon>
        <taxon>Pseudomonadati</taxon>
        <taxon>Pseudomonadota</taxon>
        <taxon>Alphaproteobacteria</taxon>
        <taxon>Hyphomicrobiales</taxon>
        <taxon>Nitrobacteraceae</taxon>
        <taxon>Afipia</taxon>
    </lineage>
</organism>
<dbReference type="Proteomes" id="UP000480266">
    <property type="component" value="Unassembled WGS sequence"/>
</dbReference>
<sequence length="67" mass="7257">MPEGVKFAKEFQMRFSRRNALTLAAALPALTINKSASAAGNETQLSKLRSFVGDAADLPSDIREEFA</sequence>
<comment type="caution">
    <text evidence="2">The sequence shown here is derived from an EMBL/GenBank/DDBJ whole genome shotgun (WGS) entry which is preliminary data.</text>
</comment>
<reference evidence="2" key="1">
    <citation type="submission" date="2020-02" db="EMBL/GenBank/DDBJ databases">
        <title>Draft genome sequence of Candidatus Afipia apatlaquensis IBT-C3, a potential strain for decolorization of textile dyes.</title>
        <authorList>
            <person name="Sanchez-Reyes A."/>
            <person name="Breton-Deval L."/>
            <person name="Mangelson H."/>
            <person name="Sanchez-Flores A."/>
        </authorList>
    </citation>
    <scope>NUCLEOTIDE SEQUENCE [LARGE SCALE GENOMIC DNA]</scope>
    <source>
        <strain evidence="2">IBT-C3</strain>
    </source>
</reference>
<accession>A0A7C9RI99</accession>
<proteinExistence type="predicted"/>
<protein>
    <submittedName>
        <fullName evidence="2">Uncharacterized protein</fullName>
    </submittedName>
</protein>
<dbReference type="AlphaFoldDB" id="A0A7C9RI99"/>
<evidence type="ECO:0000256" key="1">
    <source>
        <dbReference type="SAM" id="SignalP"/>
    </source>
</evidence>
<evidence type="ECO:0000313" key="3">
    <source>
        <dbReference type="Proteomes" id="UP000480266"/>
    </source>
</evidence>
<name>A0A7C9RI99_9BRAD</name>
<feature type="chain" id="PRO_5028857443" evidence="1">
    <location>
        <begin position="39"/>
        <end position="67"/>
    </location>
</feature>
<feature type="signal peptide" evidence="1">
    <location>
        <begin position="1"/>
        <end position="38"/>
    </location>
</feature>
<evidence type="ECO:0000313" key="2">
    <source>
        <dbReference type="EMBL" id="NGX97897.1"/>
    </source>
</evidence>
<keyword evidence="1" id="KW-0732">Signal</keyword>
<keyword evidence="3" id="KW-1185">Reference proteome</keyword>
<dbReference type="EMBL" id="JAAMRR010001148">
    <property type="protein sequence ID" value="NGX97897.1"/>
    <property type="molecule type" value="Genomic_DNA"/>
</dbReference>